<reference evidence="2" key="1">
    <citation type="submission" date="2021-01" db="EMBL/GenBank/DDBJ databases">
        <title>Whole genome shotgun sequence of Rhizocola hellebori NBRC 109834.</title>
        <authorList>
            <person name="Komaki H."/>
            <person name="Tamura T."/>
        </authorList>
    </citation>
    <scope>NUCLEOTIDE SEQUENCE</scope>
    <source>
        <strain evidence="2">NBRC 109834</strain>
    </source>
</reference>
<name>A0A8J3Q7Q9_9ACTN</name>
<gene>
    <name evidence="2" type="ORF">Rhe02_34680</name>
</gene>
<sequence length="98" mass="10340">MRKAEAMARRTTLASARGGGRRRERDIAGSRVEPEKVRVTVDLLGGKRPAEHAAGEGGAALGVEIGALQGEVVMGHAKILVDPRSVPLVAKNHHRDCG</sequence>
<dbReference type="EMBL" id="BONY01000018">
    <property type="protein sequence ID" value="GIH05401.1"/>
    <property type="molecule type" value="Genomic_DNA"/>
</dbReference>
<evidence type="ECO:0000256" key="1">
    <source>
        <dbReference type="SAM" id="MobiDB-lite"/>
    </source>
</evidence>
<organism evidence="2 3">
    <name type="scientific">Rhizocola hellebori</name>
    <dbReference type="NCBI Taxonomy" id="1392758"/>
    <lineage>
        <taxon>Bacteria</taxon>
        <taxon>Bacillati</taxon>
        <taxon>Actinomycetota</taxon>
        <taxon>Actinomycetes</taxon>
        <taxon>Micromonosporales</taxon>
        <taxon>Micromonosporaceae</taxon>
        <taxon>Rhizocola</taxon>
    </lineage>
</organism>
<proteinExistence type="predicted"/>
<evidence type="ECO:0000313" key="2">
    <source>
        <dbReference type="EMBL" id="GIH05401.1"/>
    </source>
</evidence>
<keyword evidence="3" id="KW-1185">Reference proteome</keyword>
<comment type="caution">
    <text evidence="2">The sequence shown here is derived from an EMBL/GenBank/DDBJ whole genome shotgun (WGS) entry which is preliminary data.</text>
</comment>
<feature type="compositionally biased region" description="Basic and acidic residues" evidence="1">
    <location>
        <begin position="21"/>
        <end position="32"/>
    </location>
</feature>
<protein>
    <submittedName>
        <fullName evidence="2">Uncharacterized protein</fullName>
    </submittedName>
</protein>
<dbReference type="Proteomes" id="UP000612899">
    <property type="component" value="Unassembled WGS sequence"/>
</dbReference>
<dbReference type="AlphaFoldDB" id="A0A8J3Q7Q9"/>
<feature type="region of interest" description="Disordered" evidence="1">
    <location>
        <begin position="1"/>
        <end position="32"/>
    </location>
</feature>
<evidence type="ECO:0000313" key="3">
    <source>
        <dbReference type="Proteomes" id="UP000612899"/>
    </source>
</evidence>
<accession>A0A8J3Q7Q9</accession>